<keyword evidence="2" id="KW-0472">Membrane</keyword>
<sequence>MSAHDELDHYRSDRALGYRSWDSYRRRRPRTAGAAVVLTLSAGLLLAGPAAAPGLADDTGLTDSAVTVAWNDGTRDPDDPMYEDFKDLEVTVSQTRNLVNQGVRITWRGARPTVPGDRGVPNPPTKFGSHFLQIMQCWGDESGPTPQQCHFGSQNDPGGIDAFALWRLSSTRSTTPRDPLGSVDGSFRTRDGQLLPYEETRVFLNRNTTNEIPAAYTGPDGTGAIVFETLTSVDAPHMGCGQPVRGNDGTVTGESCWLVIVPRGSHHVDGSKAPYQTDTPFSPSYWRNRIQVRLDFDPVTNACPIGAEERLTLGSELAGAAMLSWQRKLCGDNGTVYGYSSVGDPEARRILASDTSPVGLAFTHRPVTGDPDIVHAPVAVSALTVAFHLEANRGERAGSVIRELRLTPRLLAKILTYSYQDTVPGGVWGSPDAQHVADAPRSLYADPEFQQVNPELVGLFNPNGSWPLLVVQGQSDAAWAVWEWIRADEEARAWLGGEPDEWGMTVNPHYADLDLDANGAQSFPQADLTSYQRPPAEYPYDVTSLRPQVGSLATAARMALTGDTGQRTTWDGQRQPPGYVSAERQLIGNRLILSLTDTVSAERYGLFQAALRNRAGEFVAPGVESMAAAVAAMEPGAAPGTLAFAPAVESPDAYPLTLVVHAAVDTAGDGDPAALGEYAHLLAYAADRGQDPGQAPGQLRPGYLPLPEELRETTRCVAEHLPGKDVARHCYGASGGGAQDPPAPSGAGTPGGGSAVPVAGDGTDGGIVPVSGPAADGTRGGGAAGTADPDGDGDDPAPSPPPSPQQVATVATPATSLGWTRWALVAAGLLGLLGLLAGPVLLRFGPRRTEL</sequence>
<dbReference type="RefSeq" id="WP_068758164.1">
    <property type="nucleotide sequence ID" value="NZ_KQ950185.1"/>
</dbReference>
<evidence type="ECO:0000313" key="4">
    <source>
        <dbReference type="Proteomes" id="UP000074382"/>
    </source>
</evidence>
<gene>
    <name evidence="3" type="ORF">AC529_07840</name>
</gene>
<dbReference type="EMBL" id="LGEM01000032">
    <property type="protein sequence ID" value="KUP97278.1"/>
    <property type="molecule type" value="Genomic_DNA"/>
</dbReference>
<dbReference type="AlphaFoldDB" id="A0A147KJ13"/>
<dbReference type="Gene3D" id="3.40.190.10">
    <property type="entry name" value="Periplasmic binding protein-like II"/>
    <property type="match status" value="2"/>
</dbReference>
<name>A0A147KJ13_THECS</name>
<feature type="region of interest" description="Disordered" evidence="1">
    <location>
        <begin position="732"/>
        <end position="808"/>
    </location>
</feature>
<keyword evidence="2" id="KW-0812">Transmembrane</keyword>
<protein>
    <recommendedName>
        <fullName evidence="5">PBP domain-containing protein</fullName>
    </recommendedName>
</protein>
<dbReference type="SUPFAM" id="SSF53850">
    <property type="entry name" value="Periplasmic binding protein-like II"/>
    <property type="match status" value="1"/>
</dbReference>
<evidence type="ECO:0000256" key="2">
    <source>
        <dbReference type="SAM" id="Phobius"/>
    </source>
</evidence>
<reference evidence="4" key="1">
    <citation type="journal article" date="2017" name="Acta Aliment.">
        <title>Plant polysaccharide degrading enzyme system of Thermpbifida cellulosilytica TB100 revealed by de novo genome project data.</title>
        <authorList>
            <person name="Toth A."/>
            <person name="Baka E."/>
            <person name="Luzics S."/>
            <person name="Bata-Vidacs I."/>
            <person name="Nagy I."/>
            <person name="Balint B."/>
            <person name="Herceg R."/>
            <person name="Olasz F."/>
            <person name="Wilk T."/>
            <person name="Nagy T."/>
            <person name="Kriszt B."/>
            <person name="Nagy I."/>
            <person name="Kukolya J."/>
        </authorList>
    </citation>
    <scope>NUCLEOTIDE SEQUENCE [LARGE SCALE GENOMIC DNA]</scope>
    <source>
        <strain evidence="4">TB100</strain>
    </source>
</reference>
<dbReference type="PATRIC" id="fig|665004.4.peg.3521"/>
<organism evidence="3 4">
    <name type="scientific">Thermobifida cellulosilytica TB100</name>
    <dbReference type="NCBI Taxonomy" id="665004"/>
    <lineage>
        <taxon>Bacteria</taxon>
        <taxon>Bacillati</taxon>
        <taxon>Actinomycetota</taxon>
        <taxon>Actinomycetes</taxon>
        <taxon>Streptosporangiales</taxon>
        <taxon>Nocardiopsidaceae</taxon>
        <taxon>Thermobifida</taxon>
    </lineage>
</organism>
<evidence type="ECO:0008006" key="5">
    <source>
        <dbReference type="Google" id="ProtNLM"/>
    </source>
</evidence>
<proteinExistence type="predicted"/>
<keyword evidence="4" id="KW-1185">Reference proteome</keyword>
<evidence type="ECO:0000313" key="3">
    <source>
        <dbReference type="EMBL" id="KUP97278.1"/>
    </source>
</evidence>
<dbReference type="Proteomes" id="UP000074382">
    <property type="component" value="Unassembled WGS sequence"/>
</dbReference>
<evidence type="ECO:0000256" key="1">
    <source>
        <dbReference type="SAM" id="MobiDB-lite"/>
    </source>
</evidence>
<feature type="transmembrane region" description="Helical" evidence="2">
    <location>
        <begin position="822"/>
        <end position="842"/>
    </location>
</feature>
<accession>A0A147KJ13</accession>
<dbReference type="STRING" id="665004.AC529_07840"/>
<keyword evidence="2" id="KW-1133">Transmembrane helix</keyword>
<comment type="caution">
    <text evidence="3">The sequence shown here is derived from an EMBL/GenBank/DDBJ whole genome shotgun (WGS) entry which is preliminary data.</text>
</comment>